<gene>
    <name evidence="17" type="ORF">AUR04nite_12210</name>
</gene>
<dbReference type="PIRSF" id="PIRSF006250">
    <property type="entry name" value="NadC_ModD"/>
    <property type="match status" value="1"/>
</dbReference>
<evidence type="ECO:0000256" key="6">
    <source>
        <dbReference type="ARBA" id="ARBA00020990"/>
    </source>
</evidence>
<dbReference type="GO" id="GO:0004514">
    <property type="term" value="F:nicotinate-nucleotide diphosphorylase (carboxylating) activity"/>
    <property type="evidence" value="ECO:0007669"/>
    <property type="project" value="UniProtKB-EC"/>
</dbReference>
<dbReference type="Pfam" id="PF02749">
    <property type="entry name" value="QRPTase_N"/>
    <property type="match status" value="1"/>
</dbReference>
<evidence type="ECO:0000256" key="8">
    <source>
        <dbReference type="ARBA" id="ARBA00022676"/>
    </source>
</evidence>
<feature type="binding site" evidence="14">
    <location>
        <begin position="274"/>
        <end position="276"/>
    </location>
    <ligand>
        <name>substrate</name>
    </ligand>
</feature>
<dbReference type="PANTHER" id="PTHR32179:SF3">
    <property type="entry name" value="NICOTINATE-NUCLEOTIDE PYROPHOSPHORYLASE [CARBOXYLATING]"/>
    <property type="match status" value="1"/>
</dbReference>
<organism evidence="17 18">
    <name type="scientific">Glutamicibacter uratoxydans</name>
    <name type="common">Arthrobacter uratoxydans</name>
    <dbReference type="NCBI Taxonomy" id="43667"/>
    <lineage>
        <taxon>Bacteria</taxon>
        <taxon>Bacillati</taxon>
        <taxon>Actinomycetota</taxon>
        <taxon>Actinomycetes</taxon>
        <taxon>Micrococcales</taxon>
        <taxon>Micrococcaceae</taxon>
        <taxon>Glutamicibacter</taxon>
    </lineage>
</organism>
<sequence>MSTTTTTRTIHGVPLAAIDRILDFALAEDNPRGDITADTIVPAGAIATCAVKARQPGVLSGGVVFARTMEKVNPEIQVAQLVAEGERFEAGDTLLTVTGPVASILTAERVGLNLLQRMSAIATATRVLVDEVAHTKARIVDTRKTTPGLRVLERYAVRCGGGVNHRDNLSEAFMAKDNHLALFGDGPALTAALKDVRSRLGHTTAMEVEVDSIEQLPAVLEAGVDVIMLDNFDPADIPAAIELIAGRAIVEASGNINASTVRAVAEAGVDVISSGAITHSVQAIDLGLDMVVA</sequence>
<dbReference type="InterPro" id="IPR036068">
    <property type="entry name" value="Nicotinate_pribotase-like_C"/>
</dbReference>
<dbReference type="InterPro" id="IPR037128">
    <property type="entry name" value="Quinolinate_PRibosylTase_N_sf"/>
</dbReference>
<evidence type="ECO:0000256" key="12">
    <source>
        <dbReference type="ARBA" id="ARBA00069173"/>
    </source>
</evidence>
<protein>
    <recommendedName>
        <fullName evidence="6">Nicotinate-nucleotide pyrophosphorylase [carboxylating]</fullName>
        <ecNumber evidence="5">2.4.2.19</ecNumber>
    </recommendedName>
    <alternativeName>
        <fullName evidence="12">Probable nicotinate-nucleotide pyrophosphorylase [carboxylating]</fullName>
    </alternativeName>
    <alternativeName>
        <fullName evidence="10">Quinolinate phosphoribosyltransferase [decarboxylating]</fullName>
    </alternativeName>
</protein>
<keyword evidence="18" id="KW-1185">Reference proteome</keyword>
<evidence type="ECO:0000259" key="16">
    <source>
        <dbReference type="Pfam" id="PF02749"/>
    </source>
</evidence>
<dbReference type="EC" id="2.4.2.19" evidence="5"/>
<comment type="catalytic activity">
    <reaction evidence="11">
        <text>nicotinate beta-D-ribonucleotide + CO2 + diphosphate = quinolinate + 5-phospho-alpha-D-ribose 1-diphosphate + 2 H(+)</text>
        <dbReference type="Rhea" id="RHEA:12733"/>
        <dbReference type="ChEBI" id="CHEBI:15378"/>
        <dbReference type="ChEBI" id="CHEBI:16526"/>
        <dbReference type="ChEBI" id="CHEBI:29959"/>
        <dbReference type="ChEBI" id="CHEBI:33019"/>
        <dbReference type="ChEBI" id="CHEBI:57502"/>
        <dbReference type="ChEBI" id="CHEBI:58017"/>
        <dbReference type="EC" id="2.4.2.19"/>
    </reaction>
</comment>
<dbReference type="GO" id="GO:0034213">
    <property type="term" value="P:quinolinate catabolic process"/>
    <property type="evidence" value="ECO:0007669"/>
    <property type="project" value="TreeGrafter"/>
</dbReference>
<dbReference type="UniPathway" id="UPA00253">
    <property type="reaction ID" value="UER00331"/>
</dbReference>
<comment type="subunit">
    <text evidence="4">Hexamer formed by 3 homodimers.</text>
</comment>
<dbReference type="InterPro" id="IPR004393">
    <property type="entry name" value="NadC"/>
</dbReference>
<dbReference type="InterPro" id="IPR013785">
    <property type="entry name" value="Aldolase_TIM"/>
</dbReference>
<feature type="binding site" evidence="14">
    <location>
        <position position="176"/>
    </location>
    <ligand>
        <name>substrate</name>
    </ligand>
</feature>
<keyword evidence="8 13" id="KW-0328">Glycosyltransferase</keyword>
<evidence type="ECO:0000256" key="11">
    <source>
        <dbReference type="ARBA" id="ARBA00047445"/>
    </source>
</evidence>
<dbReference type="InterPro" id="IPR002638">
    <property type="entry name" value="Quinolinate_PRibosylTrfase_C"/>
</dbReference>
<dbReference type="SUPFAM" id="SSF54675">
    <property type="entry name" value="Nicotinate/Quinolinate PRTase N-terminal domain-like"/>
    <property type="match status" value="1"/>
</dbReference>
<feature type="binding site" evidence="14">
    <location>
        <begin position="253"/>
        <end position="255"/>
    </location>
    <ligand>
        <name>substrate</name>
    </ligand>
</feature>
<keyword evidence="7" id="KW-0662">Pyridine nucleotide biosynthesis</keyword>
<evidence type="ECO:0000256" key="7">
    <source>
        <dbReference type="ARBA" id="ARBA00022642"/>
    </source>
</evidence>
<evidence type="ECO:0000256" key="5">
    <source>
        <dbReference type="ARBA" id="ARBA00011944"/>
    </source>
</evidence>
<dbReference type="Proteomes" id="UP000316612">
    <property type="component" value="Unassembled WGS sequence"/>
</dbReference>
<dbReference type="EMBL" id="BJNY01000006">
    <property type="protein sequence ID" value="GED05689.1"/>
    <property type="molecule type" value="Genomic_DNA"/>
</dbReference>
<evidence type="ECO:0000313" key="18">
    <source>
        <dbReference type="Proteomes" id="UP000316612"/>
    </source>
</evidence>
<dbReference type="InterPro" id="IPR022412">
    <property type="entry name" value="Quinolinate_PRibosylTrfase_N"/>
</dbReference>
<feature type="binding site" evidence="14">
    <location>
        <begin position="142"/>
        <end position="144"/>
    </location>
    <ligand>
        <name>substrate</name>
    </ligand>
</feature>
<comment type="similarity">
    <text evidence="3 13">Belongs to the NadC/ModD family.</text>
</comment>
<dbReference type="SUPFAM" id="SSF51690">
    <property type="entry name" value="Nicotinate/Quinolinate PRTase C-terminal domain-like"/>
    <property type="match status" value="1"/>
</dbReference>
<evidence type="ECO:0000256" key="4">
    <source>
        <dbReference type="ARBA" id="ARBA00011218"/>
    </source>
</evidence>
<evidence type="ECO:0000256" key="2">
    <source>
        <dbReference type="ARBA" id="ARBA00004893"/>
    </source>
</evidence>
<dbReference type="OrthoDB" id="9782546at2"/>
<proteinExistence type="inferred from homology"/>
<evidence type="ECO:0000256" key="1">
    <source>
        <dbReference type="ARBA" id="ARBA00003237"/>
    </source>
</evidence>
<dbReference type="FunFam" id="3.90.1170.20:FF:000001">
    <property type="entry name" value="Nicotinate-nucleotide diphosphorylase (Carboxylating)"/>
    <property type="match status" value="1"/>
</dbReference>
<feature type="binding site" evidence="14">
    <location>
        <position position="166"/>
    </location>
    <ligand>
        <name>substrate</name>
    </ligand>
</feature>
<evidence type="ECO:0000256" key="3">
    <source>
        <dbReference type="ARBA" id="ARBA00009400"/>
    </source>
</evidence>
<dbReference type="Gene3D" id="3.90.1170.20">
    <property type="entry name" value="Quinolinate phosphoribosyl transferase, N-terminal domain"/>
    <property type="match status" value="1"/>
</dbReference>
<feature type="domain" description="Quinolinate phosphoribosyl transferase C-terminal" evidence="15">
    <location>
        <begin position="121"/>
        <end position="289"/>
    </location>
</feature>
<feature type="binding site" evidence="14">
    <location>
        <position position="230"/>
    </location>
    <ligand>
        <name>substrate</name>
    </ligand>
</feature>
<dbReference type="FunFam" id="3.20.20.70:FF:000030">
    <property type="entry name" value="Nicotinate-nucleotide pyrophosphorylase, carboxylating"/>
    <property type="match status" value="1"/>
</dbReference>
<evidence type="ECO:0000256" key="9">
    <source>
        <dbReference type="ARBA" id="ARBA00022679"/>
    </source>
</evidence>
<keyword evidence="9 13" id="KW-0808">Transferase</keyword>
<dbReference type="Gene3D" id="3.20.20.70">
    <property type="entry name" value="Aldolase class I"/>
    <property type="match status" value="1"/>
</dbReference>
<accession>A0A4Y4DK46</accession>
<dbReference type="RefSeq" id="WP_141363014.1">
    <property type="nucleotide sequence ID" value="NZ_BAAAJL010000007.1"/>
</dbReference>
<dbReference type="InterPro" id="IPR027277">
    <property type="entry name" value="NadC/ModD"/>
</dbReference>
<evidence type="ECO:0000313" key="17">
    <source>
        <dbReference type="EMBL" id="GED05689.1"/>
    </source>
</evidence>
<reference evidence="17 18" key="1">
    <citation type="submission" date="2019-06" db="EMBL/GenBank/DDBJ databases">
        <title>Whole genome shotgun sequence of Glutamicibacter uratoxydans NBRC 15515.</title>
        <authorList>
            <person name="Hosoyama A."/>
            <person name="Uohara A."/>
            <person name="Ohji S."/>
            <person name="Ichikawa N."/>
        </authorList>
    </citation>
    <scope>NUCLEOTIDE SEQUENCE [LARGE SCALE GENOMIC DNA]</scope>
    <source>
        <strain evidence="17 18">NBRC 15515</strain>
    </source>
</reference>
<dbReference type="CDD" id="cd01572">
    <property type="entry name" value="QPRTase"/>
    <property type="match status" value="1"/>
</dbReference>
<dbReference type="Pfam" id="PF01729">
    <property type="entry name" value="QRPTase_C"/>
    <property type="match status" value="1"/>
</dbReference>
<dbReference type="GO" id="GO:0009435">
    <property type="term" value="P:NAD+ biosynthetic process"/>
    <property type="evidence" value="ECO:0007669"/>
    <property type="project" value="UniProtKB-UniPathway"/>
</dbReference>
<comment type="pathway">
    <text evidence="2">Cofactor biosynthesis; NAD(+) biosynthesis; nicotinate D-ribonucleotide from quinolinate: step 1/1.</text>
</comment>
<comment type="caution">
    <text evidence="17">The sequence shown here is derived from an EMBL/GenBank/DDBJ whole genome shotgun (WGS) entry which is preliminary data.</text>
</comment>
<evidence type="ECO:0000256" key="13">
    <source>
        <dbReference type="PIRNR" id="PIRNR006250"/>
    </source>
</evidence>
<feature type="binding site" evidence="14">
    <location>
        <position position="209"/>
    </location>
    <ligand>
        <name>substrate</name>
    </ligand>
</feature>
<evidence type="ECO:0000259" key="15">
    <source>
        <dbReference type="Pfam" id="PF01729"/>
    </source>
</evidence>
<feature type="domain" description="Quinolinate phosphoribosyl transferase N-terminal" evidence="16">
    <location>
        <begin position="34"/>
        <end position="119"/>
    </location>
</feature>
<dbReference type="PANTHER" id="PTHR32179">
    <property type="entry name" value="NICOTINATE-NUCLEOTIDE PYROPHOSPHORYLASE [CARBOXYLATING]"/>
    <property type="match status" value="1"/>
</dbReference>
<dbReference type="AlphaFoldDB" id="A0A4Y4DK46"/>
<evidence type="ECO:0000256" key="14">
    <source>
        <dbReference type="PIRSR" id="PIRSR006250-1"/>
    </source>
</evidence>
<comment type="function">
    <text evidence="1">Involved in the catabolism of quinolinic acid (QA).</text>
</comment>
<dbReference type="NCBIfam" id="TIGR00078">
    <property type="entry name" value="nadC"/>
    <property type="match status" value="1"/>
</dbReference>
<feature type="binding site" evidence="14">
    <location>
        <position position="109"/>
    </location>
    <ligand>
        <name>substrate</name>
    </ligand>
</feature>
<dbReference type="GO" id="GO:0005737">
    <property type="term" value="C:cytoplasm"/>
    <property type="evidence" value="ECO:0007669"/>
    <property type="project" value="TreeGrafter"/>
</dbReference>
<evidence type="ECO:0000256" key="10">
    <source>
        <dbReference type="ARBA" id="ARBA00033102"/>
    </source>
</evidence>
<name>A0A4Y4DK46_GLUUR</name>